<dbReference type="AlphaFoldDB" id="A0AAE0KZK3"/>
<gene>
    <name evidence="1" type="ORF">CYMTET_24937</name>
</gene>
<keyword evidence="2" id="KW-1185">Reference proteome</keyword>
<reference evidence="1 2" key="1">
    <citation type="journal article" date="2015" name="Genome Biol. Evol.">
        <title>Comparative Genomics of a Bacterivorous Green Alga Reveals Evolutionary Causalities and Consequences of Phago-Mixotrophic Mode of Nutrition.</title>
        <authorList>
            <person name="Burns J.A."/>
            <person name="Paasch A."/>
            <person name="Narechania A."/>
            <person name="Kim E."/>
        </authorList>
    </citation>
    <scope>NUCLEOTIDE SEQUENCE [LARGE SCALE GENOMIC DNA]</scope>
    <source>
        <strain evidence="1 2">PLY_AMNH</strain>
    </source>
</reference>
<evidence type="ECO:0000313" key="1">
    <source>
        <dbReference type="EMBL" id="KAK3266447.1"/>
    </source>
</evidence>
<evidence type="ECO:0000313" key="2">
    <source>
        <dbReference type="Proteomes" id="UP001190700"/>
    </source>
</evidence>
<proteinExistence type="predicted"/>
<dbReference type="EMBL" id="LGRX02013083">
    <property type="protein sequence ID" value="KAK3266447.1"/>
    <property type="molecule type" value="Genomic_DNA"/>
</dbReference>
<comment type="caution">
    <text evidence="1">The sequence shown here is derived from an EMBL/GenBank/DDBJ whole genome shotgun (WGS) entry which is preliminary data.</text>
</comment>
<name>A0AAE0KZK3_9CHLO</name>
<accession>A0AAE0KZK3</accession>
<protein>
    <submittedName>
        <fullName evidence="1">Uncharacterized protein</fullName>
    </submittedName>
</protein>
<organism evidence="1 2">
    <name type="scientific">Cymbomonas tetramitiformis</name>
    <dbReference type="NCBI Taxonomy" id="36881"/>
    <lineage>
        <taxon>Eukaryota</taxon>
        <taxon>Viridiplantae</taxon>
        <taxon>Chlorophyta</taxon>
        <taxon>Pyramimonadophyceae</taxon>
        <taxon>Pyramimonadales</taxon>
        <taxon>Pyramimonadaceae</taxon>
        <taxon>Cymbomonas</taxon>
    </lineage>
</organism>
<sequence>MYKRRATDACALFRCCFFATNTPCTVPNGAFELGAPILSVQILLKEIVQHCSPMLTPQGTELRGVVTDTEVKKVLSLEKVIVPLAKLIVPLKSEMATLGSFLRRVRQA</sequence>
<dbReference type="Proteomes" id="UP001190700">
    <property type="component" value="Unassembled WGS sequence"/>
</dbReference>